<dbReference type="STRING" id="333140.AWW68_00045"/>
<evidence type="ECO:0000259" key="9">
    <source>
        <dbReference type="PROSITE" id="PS50109"/>
    </source>
</evidence>
<feature type="transmembrane region" description="Helical" evidence="8">
    <location>
        <begin position="56"/>
        <end position="77"/>
    </location>
</feature>
<keyword evidence="6" id="KW-0902">Two-component regulatory system</keyword>
<keyword evidence="5" id="KW-0418">Kinase</keyword>
<protein>
    <recommendedName>
        <fullName evidence="2">histidine kinase</fullName>
        <ecNumber evidence="2">2.7.13.3</ecNumber>
    </recommendedName>
</protein>
<dbReference type="EMBL" id="LRPC01000001">
    <property type="protein sequence ID" value="KYG77196.1"/>
    <property type="molecule type" value="Genomic_DNA"/>
</dbReference>
<dbReference type="InterPro" id="IPR050736">
    <property type="entry name" value="Sensor_HK_Regulatory"/>
</dbReference>
<evidence type="ECO:0000256" key="6">
    <source>
        <dbReference type="ARBA" id="ARBA00023012"/>
    </source>
</evidence>
<dbReference type="PRINTS" id="PR00344">
    <property type="entry name" value="BCTRLSENSOR"/>
</dbReference>
<dbReference type="InterPro" id="IPR036890">
    <property type="entry name" value="HATPase_C_sf"/>
</dbReference>
<feature type="transmembrane region" description="Helical" evidence="8">
    <location>
        <begin position="120"/>
        <end position="140"/>
    </location>
</feature>
<sequence>MLPITVSAHHFLGEFGSFELALAPQDTAVVVTGSSGEPMSNLEATTFQGDTDLRSLLLGSFYGLMVVMILYNFFIYLSLRDRVYLLYVLSTTFAMLTTVSTNGLGEQYLWPKYEGIDGELYVIFAGISMAFSSRFAAEFLNVSKFSRRLDRLLWLIGALSILMSVLCALIGLNPIYGFARWLVLISFPTLLATGVYIYRKGFRPALFYIIAWVPYILGVLIRTIHGAGILPTNFFTLTAVELGGAMEVTLLSLALADRIRRMRQELRQKEMETERFKRSLLEEQKMLLEKTVDERTSALQEANQTKDKFFSIIAHDLRSPMIALQGVGQKLEYYIRKDKKEKLLDLGAKIDHSTDHINHLLNNLLNWASTQKGNIPYRPQRLLIYDMIKETFLLYQSLAESKEIKMLNQVSAQATVYVDEDTMATVIRNLLSNAIKFSPIGGSIYCSSHEQEGMLVLEVRDEGVGMSNEKVNEVLNGNRLIASTGSRGEKGFGLGLRLSKEFITLNKGRMEVCSEISKGTAFSVYMPLY</sequence>
<evidence type="ECO:0000256" key="8">
    <source>
        <dbReference type="SAM" id="Phobius"/>
    </source>
</evidence>
<dbReference type="Gene3D" id="1.10.287.130">
    <property type="match status" value="1"/>
</dbReference>
<feature type="coiled-coil region" evidence="7">
    <location>
        <begin position="252"/>
        <end position="279"/>
    </location>
</feature>
<dbReference type="InterPro" id="IPR036097">
    <property type="entry name" value="HisK_dim/P_sf"/>
</dbReference>
<dbReference type="InterPro" id="IPR011623">
    <property type="entry name" value="7TMR_DISM_rcpt_extracell_dom1"/>
</dbReference>
<name>A0A150XES6_9BACT</name>
<dbReference type="Proteomes" id="UP000075606">
    <property type="component" value="Unassembled WGS sequence"/>
</dbReference>
<comment type="caution">
    <text evidence="10">The sequence shown here is derived from an EMBL/GenBank/DDBJ whole genome shotgun (WGS) entry which is preliminary data.</text>
</comment>
<feature type="transmembrane region" description="Helical" evidence="8">
    <location>
        <begin position="84"/>
        <end position="100"/>
    </location>
</feature>
<dbReference type="Pfam" id="PF00512">
    <property type="entry name" value="HisKA"/>
    <property type="match status" value="1"/>
</dbReference>
<dbReference type="InterPro" id="IPR005467">
    <property type="entry name" value="His_kinase_dom"/>
</dbReference>
<dbReference type="SMART" id="SM00388">
    <property type="entry name" value="HisKA"/>
    <property type="match status" value="1"/>
</dbReference>
<dbReference type="Pfam" id="PF02518">
    <property type="entry name" value="HATPase_c"/>
    <property type="match status" value="1"/>
</dbReference>
<evidence type="ECO:0000256" key="7">
    <source>
        <dbReference type="SAM" id="Coils"/>
    </source>
</evidence>
<feature type="transmembrane region" description="Helical" evidence="8">
    <location>
        <begin position="178"/>
        <end position="198"/>
    </location>
</feature>
<keyword evidence="8" id="KW-0812">Transmembrane</keyword>
<feature type="transmembrane region" description="Helical" evidence="8">
    <location>
        <begin position="234"/>
        <end position="256"/>
    </location>
</feature>
<keyword evidence="4" id="KW-0808">Transferase</keyword>
<evidence type="ECO:0000256" key="1">
    <source>
        <dbReference type="ARBA" id="ARBA00000085"/>
    </source>
</evidence>
<feature type="transmembrane region" description="Helical" evidence="8">
    <location>
        <begin position="152"/>
        <end position="172"/>
    </location>
</feature>
<evidence type="ECO:0000256" key="3">
    <source>
        <dbReference type="ARBA" id="ARBA00022553"/>
    </source>
</evidence>
<gene>
    <name evidence="10" type="ORF">AWW68_00045</name>
</gene>
<dbReference type="SUPFAM" id="SSF55874">
    <property type="entry name" value="ATPase domain of HSP90 chaperone/DNA topoisomerase II/histidine kinase"/>
    <property type="match status" value="1"/>
</dbReference>
<dbReference type="AlphaFoldDB" id="A0A150XES6"/>
<organism evidence="10 11">
    <name type="scientific">Roseivirga spongicola</name>
    <dbReference type="NCBI Taxonomy" id="333140"/>
    <lineage>
        <taxon>Bacteria</taxon>
        <taxon>Pseudomonadati</taxon>
        <taxon>Bacteroidota</taxon>
        <taxon>Cytophagia</taxon>
        <taxon>Cytophagales</taxon>
        <taxon>Roseivirgaceae</taxon>
        <taxon>Roseivirga</taxon>
    </lineage>
</organism>
<dbReference type="InterPro" id="IPR004358">
    <property type="entry name" value="Sig_transdc_His_kin-like_C"/>
</dbReference>
<dbReference type="InterPro" id="IPR003594">
    <property type="entry name" value="HATPase_dom"/>
</dbReference>
<dbReference type="InterPro" id="IPR003661">
    <property type="entry name" value="HisK_dim/P_dom"/>
</dbReference>
<dbReference type="CDD" id="cd00082">
    <property type="entry name" value="HisKA"/>
    <property type="match status" value="1"/>
</dbReference>
<accession>A0A150XES6</accession>
<dbReference type="SUPFAM" id="SSF47384">
    <property type="entry name" value="Homodimeric domain of signal transducing histidine kinase"/>
    <property type="match status" value="1"/>
</dbReference>
<feature type="transmembrane region" description="Helical" evidence="8">
    <location>
        <begin position="205"/>
        <end position="228"/>
    </location>
</feature>
<proteinExistence type="predicted"/>
<keyword evidence="11" id="KW-1185">Reference proteome</keyword>
<evidence type="ECO:0000256" key="5">
    <source>
        <dbReference type="ARBA" id="ARBA00022777"/>
    </source>
</evidence>
<evidence type="ECO:0000313" key="11">
    <source>
        <dbReference type="Proteomes" id="UP000075606"/>
    </source>
</evidence>
<feature type="domain" description="Histidine kinase" evidence="9">
    <location>
        <begin position="312"/>
        <end position="529"/>
    </location>
</feature>
<dbReference type="PANTHER" id="PTHR43711:SF1">
    <property type="entry name" value="HISTIDINE KINASE 1"/>
    <property type="match status" value="1"/>
</dbReference>
<dbReference type="SMART" id="SM00387">
    <property type="entry name" value="HATPase_c"/>
    <property type="match status" value="1"/>
</dbReference>
<dbReference type="Pfam" id="PF07695">
    <property type="entry name" value="7TMR-DISM_7TM"/>
    <property type="match status" value="1"/>
</dbReference>
<dbReference type="PANTHER" id="PTHR43711">
    <property type="entry name" value="TWO-COMPONENT HISTIDINE KINASE"/>
    <property type="match status" value="1"/>
</dbReference>
<reference evidence="10 11" key="1">
    <citation type="submission" date="2016-01" db="EMBL/GenBank/DDBJ databases">
        <title>Genome sequencing of Roseivirga spongicola UST030701-084.</title>
        <authorList>
            <person name="Selvaratnam C."/>
            <person name="Thevarajoo S."/>
            <person name="Goh K.M."/>
            <person name="Ee R."/>
            <person name="Chan K.-G."/>
            <person name="Chong C.S."/>
        </authorList>
    </citation>
    <scope>NUCLEOTIDE SEQUENCE [LARGE SCALE GENOMIC DNA]</scope>
    <source>
        <strain evidence="10 11">UST030701-084</strain>
    </source>
</reference>
<dbReference type="PROSITE" id="PS50109">
    <property type="entry name" value="HIS_KIN"/>
    <property type="match status" value="1"/>
</dbReference>
<dbReference type="GO" id="GO:0000155">
    <property type="term" value="F:phosphorelay sensor kinase activity"/>
    <property type="evidence" value="ECO:0007669"/>
    <property type="project" value="InterPro"/>
</dbReference>
<keyword evidence="3" id="KW-0597">Phosphoprotein</keyword>
<keyword evidence="8" id="KW-0472">Membrane</keyword>
<keyword evidence="7" id="KW-0175">Coiled coil</keyword>
<evidence type="ECO:0000256" key="2">
    <source>
        <dbReference type="ARBA" id="ARBA00012438"/>
    </source>
</evidence>
<evidence type="ECO:0000313" key="10">
    <source>
        <dbReference type="EMBL" id="KYG77196.1"/>
    </source>
</evidence>
<evidence type="ECO:0000256" key="4">
    <source>
        <dbReference type="ARBA" id="ARBA00022679"/>
    </source>
</evidence>
<dbReference type="EC" id="2.7.13.3" evidence="2"/>
<dbReference type="Gene3D" id="3.30.565.10">
    <property type="entry name" value="Histidine kinase-like ATPase, C-terminal domain"/>
    <property type="match status" value="1"/>
</dbReference>
<keyword evidence="8" id="KW-1133">Transmembrane helix</keyword>
<comment type="catalytic activity">
    <reaction evidence="1">
        <text>ATP + protein L-histidine = ADP + protein N-phospho-L-histidine.</text>
        <dbReference type="EC" id="2.7.13.3"/>
    </reaction>
</comment>